<evidence type="ECO:0000256" key="3">
    <source>
        <dbReference type="ARBA" id="ARBA00022538"/>
    </source>
</evidence>
<feature type="transmembrane region" description="Helical" evidence="10">
    <location>
        <begin position="406"/>
        <end position="423"/>
    </location>
</feature>
<keyword evidence="15" id="KW-1185">Reference proteome</keyword>
<evidence type="ECO:0000256" key="8">
    <source>
        <dbReference type="ARBA" id="ARBA00023136"/>
    </source>
</evidence>
<evidence type="ECO:0000256" key="9">
    <source>
        <dbReference type="ARBA" id="ARBA00038341"/>
    </source>
</evidence>
<evidence type="ECO:0000256" key="7">
    <source>
        <dbReference type="ARBA" id="ARBA00023065"/>
    </source>
</evidence>
<evidence type="ECO:0000259" key="13">
    <source>
        <dbReference type="Pfam" id="PF23259"/>
    </source>
</evidence>
<reference evidence="14" key="2">
    <citation type="journal article" date="2023" name="Plants (Basel)">
        <title>Annotation of the Turnera subulata (Passifloraceae) Draft Genome Reveals the S-Locus Evolved after the Divergence of Turneroideae from Passifloroideae in a Stepwise Manner.</title>
        <authorList>
            <person name="Henning P.M."/>
            <person name="Roalson E.H."/>
            <person name="Mir W."/>
            <person name="McCubbin A.G."/>
            <person name="Shore J.S."/>
        </authorList>
    </citation>
    <scope>NUCLEOTIDE SEQUENCE</scope>
    <source>
        <strain evidence="14">F60SS</strain>
    </source>
</reference>
<reference evidence="14" key="1">
    <citation type="submission" date="2022-02" db="EMBL/GenBank/DDBJ databases">
        <authorList>
            <person name="Henning P.M."/>
            <person name="McCubbin A.G."/>
            <person name="Shore J.S."/>
        </authorList>
    </citation>
    <scope>NUCLEOTIDE SEQUENCE</scope>
    <source>
        <strain evidence="14">F60SS</strain>
        <tissue evidence="14">Leaves</tissue>
    </source>
</reference>
<feature type="transmembrane region" description="Helical" evidence="10">
    <location>
        <begin position="33"/>
        <end position="50"/>
    </location>
</feature>
<keyword evidence="5" id="KW-0630">Potassium</keyword>
<accession>A0A9Q0GJZ0</accession>
<evidence type="ECO:0000256" key="5">
    <source>
        <dbReference type="ARBA" id="ARBA00022958"/>
    </source>
</evidence>
<evidence type="ECO:0000259" key="11">
    <source>
        <dbReference type="Pfam" id="PF00999"/>
    </source>
</evidence>
<dbReference type="EMBL" id="JAKUCV010000443">
    <property type="protein sequence ID" value="KAJ4849954.1"/>
    <property type="molecule type" value="Genomic_DNA"/>
</dbReference>
<keyword evidence="3" id="KW-0633">Potassium transport</keyword>
<keyword evidence="4 10" id="KW-0812">Transmembrane</keyword>
<dbReference type="InterPro" id="IPR057290">
    <property type="entry name" value="CHX17_C"/>
</dbReference>
<dbReference type="InterPro" id="IPR006153">
    <property type="entry name" value="Cation/H_exchanger_TM"/>
</dbReference>
<feature type="transmembrane region" description="Helical" evidence="10">
    <location>
        <begin position="56"/>
        <end position="73"/>
    </location>
</feature>
<keyword evidence="7" id="KW-0406">Ion transport</keyword>
<dbReference type="Gene3D" id="1.20.1530.20">
    <property type="match status" value="1"/>
</dbReference>
<feature type="domain" description="Cation/H(+) antiporter central" evidence="12">
    <location>
        <begin position="481"/>
        <end position="615"/>
    </location>
</feature>
<sequence length="797" mass="88518">MPMSKVYNLTVTISNHFDTDVLACALGNEKRKVITVVLIYLLSYILQYILKPLSQPPIVADILVGMFLGNLPYSRDAFDPQALRTIASIAEFGIICYAFVLALEMDPSVILQSPTPDSKMAYAGMTSSFFLSFSTTLFLQYYSTRRSISSTIILSSILCCTSSHILTRLITNLKIGNSDIGKLIHAAGIHTDMISILIMCFGYLLFPPSFDMHDYFLKIPKTLTMGSALLLQSMFTADVSPMFLNWVNNKYPTGKLIDGPHLVISIALMVMACYASPFYGYNSLLSAFMAGLFLPSKGRITKWTVAKLNYLLTTIYYPILLFWIGINVSITKLELNNWGVWGRFFVLTANTVFGKVVGAIFGGTILGFHWKESTDIGLLLSAKGHFHLFLTTGLSVNKLMTPTSSFMLIVAIFLSIALIPSIVQQIIKRARERAPTHPRKLQFLDPSIEHQVMVGLHGLYNVPATINFVEISSGTPDPGITVYATDMIELTEQIASTLVYHGDTVNVTDKDVTDMREEITARLQSYADEKVGGITLKRMLALSTFGNMAQDMCILAEDLRAQLLILPFHKIQREDGTLEALQAAFRYVNRKVLRIAPCTVGILVDRGFGMVRDISTSVGSFHIAVIFIGGKDDRESLAFGSWIVKHQGVKLTVIRFLLDESTDDDNDGPKSNSSWNVAAQEAETKLDDEYFADFYERHIAVGHVTYREKHLANSYETYTTLQSLKEAQYKLIIVGRGKRGNSVLTAGLNDWQQYPELGPIGDVLSGSDFSSSISVLIVQQHCFKGGLADMDDDFSMM</sequence>
<feature type="domain" description="Cation/H(+) antiporter C-terminal" evidence="13">
    <location>
        <begin position="621"/>
        <end position="782"/>
    </location>
</feature>
<feature type="transmembrane region" description="Helical" evidence="10">
    <location>
        <begin position="120"/>
        <end position="139"/>
    </location>
</feature>
<dbReference type="GO" id="GO:0012505">
    <property type="term" value="C:endomembrane system"/>
    <property type="evidence" value="ECO:0007669"/>
    <property type="project" value="TreeGrafter"/>
</dbReference>
<evidence type="ECO:0000313" key="14">
    <source>
        <dbReference type="EMBL" id="KAJ4849954.1"/>
    </source>
</evidence>
<gene>
    <name evidence="14" type="ORF">Tsubulata_004845</name>
</gene>
<keyword evidence="8 10" id="KW-0472">Membrane</keyword>
<proteinExistence type="inferred from homology"/>
<comment type="caution">
    <text evidence="14">The sequence shown here is derived from an EMBL/GenBank/DDBJ whole genome shotgun (WGS) entry which is preliminary data.</text>
</comment>
<dbReference type="Pfam" id="PF23259">
    <property type="entry name" value="CHX17_C"/>
    <property type="match status" value="1"/>
</dbReference>
<protein>
    <recommendedName>
        <fullName evidence="16">Cation/H+ exchanger domain-containing protein</fullName>
    </recommendedName>
</protein>
<feature type="domain" description="Cation/H+ exchanger transmembrane" evidence="11">
    <location>
        <begin position="38"/>
        <end position="427"/>
    </location>
</feature>
<dbReference type="GO" id="GO:0016020">
    <property type="term" value="C:membrane"/>
    <property type="evidence" value="ECO:0007669"/>
    <property type="project" value="UniProtKB-SubCell"/>
</dbReference>
<feature type="transmembrane region" description="Helical" evidence="10">
    <location>
        <begin position="306"/>
        <end position="324"/>
    </location>
</feature>
<dbReference type="InterPro" id="IPR050794">
    <property type="entry name" value="CPA2_transporter"/>
</dbReference>
<dbReference type="GO" id="GO:1902600">
    <property type="term" value="P:proton transmembrane transport"/>
    <property type="evidence" value="ECO:0007669"/>
    <property type="project" value="InterPro"/>
</dbReference>
<evidence type="ECO:0000256" key="2">
    <source>
        <dbReference type="ARBA" id="ARBA00022448"/>
    </source>
</evidence>
<evidence type="ECO:0000313" key="15">
    <source>
        <dbReference type="Proteomes" id="UP001141552"/>
    </source>
</evidence>
<evidence type="ECO:0000256" key="1">
    <source>
        <dbReference type="ARBA" id="ARBA00004141"/>
    </source>
</evidence>
<dbReference type="InterPro" id="IPR057291">
    <property type="entry name" value="CHX17_2nd"/>
</dbReference>
<dbReference type="Proteomes" id="UP001141552">
    <property type="component" value="Unassembled WGS sequence"/>
</dbReference>
<comment type="similarity">
    <text evidence="9">Belongs to the monovalent cation:proton antiporter 2 (CPA2) transporter (TC 2.A.37) family. CHX (TC 2.A.37.4) subfamily.</text>
</comment>
<dbReference type="AlphaFoldDB" id="A0A9Q0GJZ0"/>
<name>A0A9Q0GJZ0_9ROSI</name>
<evidence type="ECO:0000256" key="10">
    <source>
        <dbReference type="SAM" id="Phobius"/>
    </source>
</evidence>
<dbReference type="PANTHER" id="PTHR32468:SF145">
    <property type="entry name" value="CATION_H(+) ANTIPORTER 28"/>
    <property type="match status" value="1"/>
</dbReference>
<dbReference type="GO" id="GO:0015297">
    <property type="term" value="F:antiporter activity"/>
    <property type="evidence" value="ECO:0007669"/>
    <property type="project" value="InterPro"/>
</dbReference>
<dbReference type="OrthoDB" id="754456at2759"/>
<keyword evidence="2" id="KW-0813">Transport</keyword>
<comment type="subcellular location">
    <subcellularLocation>
        <location evidence="1">Membrane</location>
        <topology evidence="1">Multi-pass membrane protein</topology>
    </subcellularLocation>
</comment>
<dbReference type="GO" id="GO:0006885">
    <property type="term" value="P:regulation of pH"/>
    <property type="evidence" value="ECO:0007669"/>
    <property type="project" value="TreeGrafter"/>
</dbReference>
<feature type="transmembrane region" description="Helical" evidence="10">
    <location>
        <begin position="183"/>
        <end position="206"/>
    </location>
</feature>
<dbReference type="GO" id="GO:0006813">
    <property type="term" value="P:potassium ion transport"/>
    <property type="evidence" value="ECO:0007669"/>
    <property type="project" value="UniProtKB-KW"/>
</dbReference>
<keyword evidence="6 10" id="KW-1133">Transmembrane helix</keyword>
<feature type="transmembrane region" description="Helical" evidence="10">
    <location>
        <begin position="82"/>
        <end position="100"/>
    </location>
</feature>
<evidence type="ECO:0000256" key="6">
    <source>
        <dbReference type="ARBA" id="ARBA00022989"/>
    </source>
</evidence>
<evidence type="ECO:0008006" key="16">
    <source>
        <dbReference type="Google" id="ProtNLM"/>
    </source>
</evidence>
<feature type="transmembrane region" description="Helical" evidence="10">
    <location>
        <begin position="344"/>
        <end position="369"/>
    </location>
</feature>
<feature type="transmembrane region" description="Helical" evidence="10">
    <location>
        <begin position="376"/>
        <end position="394"/>
    </location>
</feature>
<evidence type="ECO:0000259" key="12">
    <source>
        <dbReference type="Pfam" id="PF23256"/>
    </source>
</evidence>
<dbReference type="PANTHER" id="PTHR32468">
    <property type="entry name" value="CATION/H + ANTIPORTER"/>
    <property type="match status" value="1"/>
</dbReference>
<dbReference type="Pfam" id="PF23256">
    <property type="entry name" value="CHX17_2nd"/>
    <property type="match status" value="1"/>
</dbReference>
<organism evidence="14 15">
    <name type="scientific">Turnera subulata</name>
    <dbReference type="NCBI Taxonomy" id="218843"/>
    <lineage>
        <taxon>Eukaryota</taxon>
        <taxon>Viridiplantae</taxon>
        <taxon>Streptophyta</taxon>
        <taxon>Embryophyta</taxon>
        <taxon>Tracheophyta</taxon>
        <taxon>Spermatophyta</taxon>
        <taxon>Magnoliopsida</taxon>
        <taxon>eudicotyledons</taxon>
        <taxon>Gunneridae</taxon>
        <taxon>Pentapetalae</taxon>
        <taxon>rosids</taxon>
        <taxon>fabids</taxon>
        <taxon>Malpighiales</taxon>
        <taxon>Passifloraceae</taxon>
        <taxon>Turnera</taxon>
    </lineage>
</organism>
<dbReference type="Pfam" id="PF00999">
    <property type="entry name" value="Na_H_Exchanger"/>
    <property type="match status" value="1"/>
</dbReference>
<dbReference type="InterPro" id="IPR038770">
    <property type="entry name" value="Na+/solute_symporter_sf"/>
</dbReference>
<feature type="transmembrane region" description="Helical" evidence="10">
    <location>
        <begin position="227"/>
        <end position="246"/>
    </location>
</feature>
<evidence type="ECO:0000256" key="4">
    <source>
        <dbReference type="ARBA" id="ARBA00022692"/>
    </source>
</evidence>
<feature type="transmembrane region" description="Helical" evidence="10">
    <location>
        <begin position="266"/>
        <end position="294"/>
    </location>
</feature>